<evidence type="ECO:0000259" key="8">
    <source>
        <dbReference type="PROSITE" id="PS50888"/>
    </source>
</evidence>
<keyword evidence="3" id="KW-0238">DNA-binding</keyword>
<accession>A0AAF0UW19</accession>
<evidence type="ECO:0000256" key="6">
    <source>
        <dbReference type="SAM" id="MobiDB-lite"/>
    </source>
</evidence>
<dbReference type="PANTHER" id="PTHR16223:SF125">
    <property type="entry name" value="OS08G0506700 PROTEIN"/>
    <property type="match status" value="1"/>
</dbReference>
<evidence type="ECO:0000256" key="1">
    <source>
        <dbReference type="ARBA" id="ARBA00004123"/>
    </source>
</evidence>
<dbReference type="CDD" id="cd11393">
    <property type="entry name" value="bHLH_AtbHLH_like"/>
    <property type="match status" value="1"/>
</dbReference>
<evidence type="ECO:0000256" key="3">
    <source>
        <dbReference type="ARBA" id="ARBA00023125"/>
    </source>
</evidence>
<protein>
    <recommendedName>
        <fullName evidence="8">BHLH domain-containing protein</fullName>
    </recommendedName>
</protein>
<dbReference type="EMBL" id="CP133621">
    <property type="protein sequence ID" value="WMV52809.1"/>
    <property type="molecule type" value="Genomic_DNA"/>
</dbReference>
<dbReference type="AlphaFoldDB" id="A0AAF0UW19"/>
<dbReference type="InterPro" id="IPR011598">
    <property type="entry name" value="bHLH_dom"/>
</dbReference>
<evidence type="ECO:0000256" key="4">
    <source>
        <dbReference type="ARBA" id="ARBA00023163"/>
    </source>
</evidence>
<feature type="region of interest" description="Disordered" evidence="6">
    <location>
        <begin position="200"/>
        <end position="220"/>
    </location>
</feature>
<keyword evidence="7" id="KW-0812">Transmembrane</keyword>
<dbReference type="InterPro" id="IPR045843">
    <property type="entry name" value="IND-like"/>
</dbReference>
<dbReference type="InterPro" id="IPR036638">
    <property type="entry name" value="HLH_DNA-bd_sf"/>
</dbReference>
<dbReference type="GO" id="GO:0000981">
    <property type="term" value="F:DNA-binding transcription factor activity, RNA polymerase II-specific"/>
    <property type="evidence" value="ECO:0007669"/>
    <property type="project" value="TreeGrafter"/>
</dbReference>
<organism evidence="9 10">
    <name type="scientific">Solanum verrucosum</name>
    <dbReference type="NCBI Taxonomy" id="315347"/>
    <lineage>
        <taxon>Eukaryota</taxon>
        <taxon>Viridiplantae</taxon>
        <taxon>Streptophyta</taxon>
        <taxon>Embryophyta</taxon>
        <taxon>Tracheophyta</taxon>
        <taxon>Spermatophyta</taxon>
        <taxon>Magnoliopsida</taxon>
        <taxon>eudicotyledons</taxon>
        <taxon>Gunneridae</taxon>
        <taxon>Pentapetalae</taxon>
        <taxon>asterids</taxon>
        <taxon>lamiids</taxon>
        <taxon>Solanales</taxon>
        <taxon>Solanaceae</taxon>
        <taxon>Solanoideae</taxon>
        <taxon>Solaneae</taxon>
        <taxon>Solanum</taxon>
    </lineage>
</organism>
<evidence type="ECO:0000256" key="5">
    <source>
        <dbReference type="ARBA" id="ARBA00023242"/>
    </source>
</evidence>
<dbReference type="InterPro" id="IPR045239">
    <property type="entry name" value="bHLH95_bHLH"/>
</dbReference>
<dbReference type="Pfam" id="PF00010">
    <property type="entry name" value="HLH"/>
    <property type="match status" value="1"/>
</dbReference>
<feature type="domain" description="BHLH" evidence="8">
    <location>
        <begin position="310"/>
        <end position="360"/>
    </location>
</feature>
<keyword evidence="7" id="KW-1133">Transmembrane helix</keyword>
<dbReference type="GO" id="GO:0000978">
    <property type="term" value="F:RNA polymerase II cis-regulatory region sequence-specific DNA binding"/>
    <property type="evidence" value="ECO:0007669"/>
    <property type="project" value="TreeGrafter"/>
</dbReference>
<comment type="subcellular location">
    <subcellularLocation>
        <location evidence="1">Nucleus</location>
    </subcellularLocation>
</comment>
<gene>
    <name evidence="9" type="ORF">MTR67_046194</name>
</gene>
<evidence type="ECO:0000313" key="9">
    <source>
        <dbReference type="EMBL" id="WMV52809.1"/>
    </source>
</evidence>
<dbReference type="SMART" id="SM00353">
    <property type="entry name" value="HLH"/>
    <property type="match status" value="1"/>
</dbReference>
<keyword evidence="4" id="KW-0804">Transcription</keyword>
<keyword evidence="5" id="KW-0539">Nucleus</keyword>
<keyword evidence="10" id="KW-1185">Reference proteome</keyword>
<dbReference type="Gene3D" id="4.10.280.10">
    <property type="entry name" value="Helix-loop-helix DNA-binding domain"/>
    <property type="match status" value="1"/>
</dbReference>
<dbReference type="GO" id="GO:0046983">
    <property type="term" value="F:protein dimerization activity"/>
    <property type="evidence" value="ECO:0007669"/>
    <property type="project" value="InterPro"/>
</dbReference>
<feature type="transmembrane region" description="Helical" evidence="7">
    <location>
        <begin position="297"/>
        <end position="315"/>
    </location>
</feature>
<evidence type="ECO:0000313" key="10">
    <source>
        <dbReference type="Proteomes" id="UP001234989"/>
    </source>
</evidence>
<keyword evidence="7" id="KW-0472">Membrane</keyword>
<proteinExistence type="predicted"/>
<keyword evidence="2" id="KW-0805">Transcription regulation</keyword>
<dbReference type="PANTHER" id="PTHR16223">
    <property type="entry name" value="TRANSCRIPTION FACTOR BHLH83-RELATED"/>
    <property type="match status" value="1"/>
</dbReference>
<sequence>MDSSEFEKNQNNSGLLRFRSAPSSFLENFIDGVGNNGNMTTENKGLSSKFNLDGLNNQLVSQNSLDSKVFANLSSNSQLPPQYPRQNSTAHMVGSMEGGGGYRVMGSLLGSSNNHHQGQNKLASNLMRQNSSPAGLFSQLNSLNGYATLKGGAGGYRMANGANGDSTPSSSRLKDHFGFSSVTPSSLGMLSRISEVDNESSIATSLDDDEKRGNGNSEPQLYNMRFPFNSWSDPSQFQQTLTGNKRELDSEGNKLFANAQIEELGNRPPILSHHLSLPKTQIDIAAMEKLLHFQDTIPFNLLILVFIVVMTISEISRQGSVRRTRISERMRKLQELVPNMDKQTNTADMLDLAVEYIKGLQKQYKVLTDCRANCKCSAMQKPD</sequence>
<evidence type="ECO:0000256" key="2">
    <source>
        <dbReference type="ARBA" id="ARBA00023015"/>
    </source>
</evidence>
<dbReference type="GO" id="GO:0005634">
    <property type="term" value="C:nucleus"/>
    <property type="evidence" value="ECO:0007669"/>
    <property type="project" value="UniProtKB-SubCell"/>
</dbReference>
<dbReference type="SUPFAM" id="SSF47459">
    <property type="entry name" value="HLH, helix-loop-helix DNA-binding domain"/>
    <property type="match status" value="1"/>
</dbReference>
<name>A0AAF0UW19_SOLVR</name>
<reference evidence="9" key="1">
    <citation type="submission" date="2023-08" db="EMBL/GenBank/DDBJ databases">
        <title>A de novo genome assembly of Solanum verrucosum Schlechtendal, a Mexican diploid species geographically isolated from the other diploid A-genome species in potato relatives.</title>
        <authorList>
            <person name="Hosaka K."/>
        </authorList>
    </citation>
    <scope>NUCLEOTIDE SEQUENCE</scope>
    <source>
        <tissue evidence="9">Young leaves</tissue>
    </source>
</reference>
<evidence type="ECO:0000256" key="7">
    <source>
        <dbReference type="SAM" id="Phobius"/>
    </source>
</evidence>
<dbReference type="Proteomes" id="UP001234989">
    <property type="component" value="Chromosome 10"/>
</dbReference>
<dbReference type="PROSITE" id="PS50888">
    <property type="entry name" value="BHLH"/>
    <property type="match status" value="1"/>
</dbReference>